<gene>
    <name evidence="5" type="ORF">HK097_008066</name>
</gene>
<feature type="transmembrane region" description="Helical" evidence="3">
    <location>
        <begin position="148"/>
        <end position="172"/>
    </location>
</feature>
<feature type="transmembrane region" description="Helical" evidence="3">
    <location>
        <begin position="184"/>
        <end position="206"/>
    </location>
</feature>
<accession>A0AAD5X5I9</accession>
<dbReference type="AlphaFoldDB" id="A0AAD5X5I9"/>
<dbReference type="PROSITE" id="PS00018">
    <property type="entry name" value="EF_HAND_1"/>
    <property type="match status" value="1"/>
</dbReference>
<dbReference type="InterPro" id="IPR011992">
    <property type="entry name" value="EF-hand-dom_pair"/>
</dbReference>
<feature type="transmembrane region" description="Helical" evidence="3">
    <location>
        <begin position="50"/>
        <end position="72"/>
    </location>
</feature>
<dbReference type="InterPro" id="IPR018247">
    <property type="entry name" value="EF_Hand_1_Ca_BS"/>
</dbReference>
<dbReference type="EMBL" id="JADGJD010000451">
    <property type="protein sequence ID" value="KAJ3050973.1"/>
    <property type="molecule type" value="Genomic_DNA"/>
</dbReference>
<evidence type="ECO:0000259" key="4">
    <source>
        <dbReference type="PROSITE" id="PS50222"/>
    </source>
</evidence>
<dbReference type="InterPro" id="IPR002048">
    <property type="entry name" value="EF_hand_dom"/>
</dbReference>
<proteinExistence type="predicted"/>
<evidence type="ECO:0000256" key="1">
    <source>
        <dbReference type="ARBA" id="ARBA00022837"/>
    </source>
</evidence>
<reference evidence="5" key="1">
    <citation type="submission" date="2020-05" db="EMBL/GenBank/DDBJ databases">
        <title>Phylogenomic resolution of chytrid fungi.</title>
        <authorList>
            <person name="Stajich J.E."/>
            <person name="Amses K."/>
            <person name="Simmons R."/>
            <person name="Seto K."/>
            <person name="Myers J."/>
            <person name="Bonds A."/>
            <person name="Quandt C.A."/>
            <person name="Barry K."/>
            <person name="Liu P."/>
            <person name="Grigoriev I."/>
            <person name="Longcore J.E."/>
            <person name="James T.Y."/>
        </authorList>
    </citation>
    <scope>NUCLEOTIDE SEQUENCE</scope>
    <source>
        <strain evidence="5">JEL0318</strain>
    </source>
</reference>
<keyword evidence="3" id="KW-0472">Membrane</keyword>
<feature type="region of interest" description="Disordered" evidence="2">
    <location>
        <begin position="373"/>
        <end position="431"/>
    </location>
</feature>
<evidence type="ECO:0000313" key="6">
    <source>
        <dbReference type="Proteomes" id="UP001212841"/>
    </source>
</evidence>
<feature type="region of interest" description="Disordered" evidence="2">
    <location>
        <begin position="766"/>
        <end position="794"/>
    </location>
</feature>
<keyword evidence="3" id="KW-1133">Transmembrane helix</keyword>
<dbReference type="InterPro" id="IPR058650">
    <property type="entry name" value="Msy1/2-like"/>
</dbReference>
<sequence>EADIDDDLFDWFNVEGEQEGSDTASEPDEFDDYNKRTCNWFYELPNWARCITLLIPGAAILATPAVVALLVVRKEGDKGLFNDVGNGIGGYRLDLSTEILRWSCWLTLCWSVWVIFCERIRSRLEVCIIAFTLNINMKTLFTISPQQYVVALKTFITILIWAILVVVLYGILFNQMGIVTYWETGFHVLVVAMVFAICLFFQKLALQIIAVNFHRIAYADRIKASRRAMRVLDRLRRSIKNRVFTELFVPAEVEAARAKKREEENNGDLSSASPSPESGNPTIVVGEHVVSESEDSGAESPHTKENKRSRRGNPLYWVSRMKLAGSRSSVGRDSFHDVTGSSNGLNQIGEGPGGNADISEINLINLERSSEGAPLVNQDPTASPKDPPPRQSSVKKEAQSTPSLSEPINRQSTRISLAIPPTNQSTLQRPPNILSRQSTTRHAKFHLLPHPISTGPSRISVTNRQLSATIITPEAILDAAMEASPSPTSPHDDKHDKHDKIKPTLNVLKDMEGRKYQKEIERLDITSQMHAGKLAKKLFSSLGGRVKGYLTIEDFEPYFPSYESASAAFAIFDIDGNGSLTRRELKDSVIHMYKDRRGLFRALRDLSQAVGKLNRVFFIVSGVVTFCVALPVFGVPLSAMLPFTSFVLALSFVFGGAAKQTFESLLFLFVTHPYDAEFHTPEYKIRALRQKMLEFVQSESREFQPTCDIHINGIEELNKMNCTVSLKHKGNWQDGSKRMNRRTRFFFALKRNIEELGITYTRPASFPYPPPAYPEQKKTDLEEEEDGLDSGGIL</sequence>
<evidence type="ECO:0000313" key="5">
    <source>
        <dbReference type="EMBL" id="KAJ3050973.1"/>
    </source>
</evidence>
<feature type="non-terminal residue" evidence="5">
    <location>
        <position position="794"/>
    </location>
</feature>
<keyword evidence="3" id="KW-0812">Transmembrane</keyword>
<dbReference type="PANTHER" id="PTHR31323:SF1">
    <property type="entry name" value="MECHANOSENSITIVE ION CHANNEL PROTEIN"/>
    <property type="match status" value="1"/>
</dbReference>
<evidence type="ECO:0000256" key="2">
    <source>
        <dbReference type="SAM" id="MobiDB-lite"/>
    </source>
</evidence>
<feature type="region of interest" description="Disordered" evidence="2">
    <location>
        <begin position="259"/>
        <end position="313"/>
    </location>
</feature>
<comment type="caution">
    <text evidence="5">The sequence shown here is derived from an EMBL/GenBank/DDBJ whole genome shotgun (WGS) entry which is preliminary data.</text>
</comment>
<dbReference type="PROSITE" id="PS50222">
    <property type="entry name" value="EF_HAND_2"/>
    <property type="match status" value="1"/>
</dbReference>
<dbReference type="GO" id="GO:0005262">
    <property type="term" value="F:calcium channel activity"/>
    <property type="evidence" value="ECO:0007669"/>
    <property type="project" value="TreeGrafter"/>
</dbReference>
<dbReference type="GO" id="GO:0006874">
    <property type="term" value="P:intracellular calcium ion homeostasis"/>
    <property type="evidence" value="ECO:0007669"/>
    <property type="project" value="TreeGrafter"/>
</dbReference>
<organism evidence="5 6">
    <name type="scientific">Rhizophlyctis rosea</name>
    <dbReference type="NCBI Taxonomy" id="64517"/>
    <lineage>
        <taxon>Eukaryota</taxon>
        <taxon>Fungi</taxon>
        <taxon>Fungi incertae sedis</taxon>
        <taxon>Chytridiomycota</taxon>
        <taxon>Chytridiomycota incertae sedis</taxon>
        <taxon>Chytridiomycetes</taxon>
        <taxon>Rhizophlyctidales</taxon>
        <taxon>Rhizophlyctidaceae</taxon>
        <taxon>Rhizophlyctis</taxon>
    </lineage>
</organism>
<name>A0AAD5X5I9_9FUNG</name>
<dbReference type="PANTHER" id="PTHR31323">
    <property type="entry name" value="MECHANOSENSITIVE ION CHANNEL PROTEIN MSY2"/>
    <property type="match status" value="1"/>
</dbReference>
<feature type="domain" description="EF-hand" evidence="4">
    <location>
        <begin position="560"/>
        <end position="595"/>
    </location>
</feature>
<keyword evidence="6" id="KW-1185">Reference proteome</keyword>
<dbReference type="GO" id="GO:0005509">
    <property type="term" value="F:calcium ion binding"/>
    <property type="evidence" value="ECO:0007669"/>
    <property type="project" value="InterPro"/>
</dbReference>
<feature type="region of interest" description="Disordered" evidence="2">
    <location>
        <begin position="326"/>
        <end position="356"/>
    </location>
</feature>
<dbReference type="SUPFAM" id="SSF47473">
    <property type="entry name" value="EF-hand"/>
    <property type="match status" value="1"/>
</dbReference>
<keyword evidence="1" id="KW-0106">Calcium</keyword>
<feature type="transmembrane region" description="Helical" evidence="3">
    <location>
        <begin position="639"/>
        <end position="658"/>
    </location>
</feature>
<feature type="compositionally biased region" description="Polar residues" evidence="2">
    <location>
        <begin position="267"/>
        <end position="281"/>
    </location>
</feature>
<feature type="compositionally biased region" description="Polar residues" evidence="2">
    <location>
        <begin position="399"/>
        <end position="431"/>
    </location>
</feature>
<evidence type="ECO:0000256" key="3">
    <source>
        <dbReference type="SAM" id="Phobius"/>
    </source>
</evidence>
<feature type="transmembrane region" description="Helical" evidence="3">
    <location>
        <begin position="613"/>
        <end position="633"/>
    </location>
</feature>
<protein>
    <recommendedName>
        <fullName evidence="4">EF-hand domain-containing protein</fullName>
    </recommendedName>
</protein>
<dbReference type="Gene3D" id="1.10.238.10">
    <property type="entry name" value="EF-hand"/>
    <property type="match status" value="1"/>
</dbReference>
<dbReference type="Proteomes" id="UP001212841">
    <property type="component" value="Unassembled WGS sequence"/>
</dbReference>
<dbReference type="Pfam" id="PF25886">
    <property type="entry name" value="Msy1"/>
    <property type="match status" value="1"/>
</dbReference>